<keyword evidence="2" id="KW-1133">Transmembrane helix</keyword>
<organism evidence="4 5">
    <name type="scientific">Dictyobacter aurantiacus</name>
    <dbReference type="NCBI Taxonomy" id="1936993"/>
    <lineage>
        <taxon>Bacteria</taxon>
        <taxon>Bacillati</taxon>
        <taxon>Chloroflexota</taxon>
        <taxon>Ktedonobacteria</taxon>
        <taxon>Ktedonobacterales</taxon>
        <taxon>Dictyobacteraceae</taxon>
        <taxon>Dictyobacter</taxon>
    </lineage>
</organism>
<dbReference type="Gene3D" id="3.40.190.10">
    <property type="entry name" value="Periplasmic binding protein-like II"/>
    <property type="match status" value="2"/>
</dbReference>
<dbReference type="InterPro" id="IPR050811">
    <property type="entry name" value="Phosphate_ABC_transporter"/>
</dbReference>
<evidence type="ECO:0000256" key="2">
    <source>
        <dbReference type="SAM" id="Phobius"/>
    </source>
</evidence>
<dbReference type="Proteomes" id="UP000287224">
    <property type="component" value="Unassembled WGS sequence"/>
</dbReference>
<protein>
    <submittedName>
        <fullName evidence="4">Phosphate-binding protein</fullName>
    </submittedName>
</protein>
<keyword evidence="5" id="KW-1185">Reference proteome</keyword>
<keyword evidence="1" id="KW-0732">Signal</keyword>
<keyword evidence="2" id="KW-0812">Transmembrane</keyword>
<dbReference type="SUPFAM" id="SSF53850">
    <property type="entry name" value="Periplasmic binding protein-like II"/>
    <property type="match status" value="1"/>
</dbReference>
<dbReference type="AlphaFoldDB" id="A0A401ZBV8"/>
<reference evidence="5" key="1">
    <citation type="submission" date="2018-12" db="EMBL/GenBank/DDBJ databases">
        <title>Tengunoibacter tsumagoiensis gen. nov., sp. nov., Dictyobacter kobayashii sp. nov., D. alpinus sp. nov., and D. joshuensis sp. nov. and description of Dictyobacteraceae fam. nov. within the order Ktedonobacterales isolated from Tengu-no-mugimeshi.</title>
        <authorList>
            <person name="Wang C.M."/>
            <person name="Zheng Y."/>
            <person name="Sakai Y."/>
            <person name="Toyoda A."/>
            <person name="Minakuchi Y."/>
            <person name="Abe K."/>
            <person name="Yokota A."/>
            <person name="Yabe S."/>
        </authorList>
    </citation>
    <scope>NUCLEOTIDE SEQUENCE [LARGE SCALE GENOMIC DNA]</scope>
    <source>
        <strain evidence="5">S-27</strain>
    </source>
</reference>
<dbReference type="Pfam" id="PF12849">
    <property type="entry name" value="PBP_like_2"/>
    <property type="match status" value="1"/>
</dbReference>
<dbReference type="OrthoDB" id="9790048at2"/>
<evidence type="ECO:0000259" key="3">
    <source>
        <dbReference type="Pfam" id="PF12849"/>
    </source>
</evidence>
<gene>
    <name evidence="4" type="ORF">KDAU_16990</name>
</gene>
<feature type="domain" description="PBP" evidence="3">
    <location>
        <begin position="47"/>
        <end position="280"/>
    </location>
</feature>
<dbReference type="CDD" id="cd13653">
    <property type="entry name" value="PBP2_phosphate_like_1"/>
    <property type="match status" value="1"/>
</dbReference>
<feature type="transmembrane region" description="Helical" evidence="2">
    <location>
        <begin position="20"/>
        <end position="40"/>
    </location>
</feature>
<dbReference type="PANTHER" id="PTHR30570">
    <property type="entry name" value="PERIPLASMIC PHOSPHATE BINDING COMPONENT OF PHOSPHATE ABC TRANSPORTER"/>
    <property type="match status" value="1"/>
</dbReference>
<evidence type="ECO:0000313" key="5">
    <source>
        <dbReference type="Proteomes" id="UP000287224"/>
    </source>
</evidence>
<dbReference type="InterPro" id="IPR024370">
    <property type="entry name" value="PBP_domain"/>
</dbReference>
<evidence type="ECO:0000256" key="1">
    <source>
        <dbReference type="ARBA" id="ARBA00022729"/>
    </source>
</evidence>
<dbReference type="PANTHER" id="PTHR30570:SF4">
    <property type="entry name" value="PHOSPHATE-BINDING PROTEIN PSTS 1"/>
    <property type="match status" value="1"/>
</dbReference>
<evidence type="ECO:0000313" key="4">
    <source>
        <dbReference type="EMBL" id="GCE04370.1"/>
    </source>
</evidence>
<name>A0A401ZBV8_9CHLR</name>
<keyword evidence="2" id="KW-0472">Membrane</keyword>
<dbReference type="RefSeq" id="WP_126595530.1">
    <property type="nucleotide sequence ID" value="NZ_BIFQ01000001.1"/>
</dbReference>
<comment type="caution">
    <text evidence="4">The sequence shown here is derived from an EMBL/GenBank/DDBJ whole genome shotgun (WGS) entry which is preliminary data.</text>
</comment>
<sequence>MHLNVYTHHGRGKTRIPSQAVARGVIPFAVLLCIALLLTGCAGTDQQTQQLNGQLKISGSTALQPLVQVAAKTFMDLHPKTHIIVSGGGSKTGLLNVFQKKSDIGDSDIYADPAIYPDPNMTDHIICVTPFVMIVHPDINITSLTKEQILDIFSTGKITNWDQIKAGLNQPIHPIIRPSTSGTRDTFRKYILGGGDEKGTLLKVDDTQQVVNTVASTPGAIGYIALSALKPTVKAIAIDGASPTATTISNGKYNYWSYEHMYTLGDNLPLMNEFLNFMTSTTVQQEAHQLHYITIDEMNLNQADVIPGSHPQQEALAFSSFHESEVNRREAYA</sequence>
<dbReference type="EMBL" id="BIFQ01000001">
    <property type="protein sequence ID" value="GCE04370.1"/>
    <property type="molecule type" value="Genomic_DNA"/>
</dbReference>
<accession>A0A401ZBV8</accession>
<proteinExistence type="predicted"/>